<dbReference type="Gene3D" id="2.60.40.3350">
    <property type="match status" value="1"/>
</dbReference>
<proteinExistence type="predicted"/>
<name>A0A2H4J9N1_9CAUD</name>
<sequence length="472" mass="52781">MELNKIAKYQAKNEPYLKPISDLGIGFYNLDENTATLQFQIYNNNGPLLISDENVDVHGYFESTNGSVSTVLKLNVVDGLNGIAQITLDKDFLQASTTTQVTGQIYVAVNNVTDNPNNNQTAVLGEFTFQVADALINKVSSFTKVEYIRMFDRLREEIKQRTKEMEDDIGNIKTLVNEVKDAVADGKADIIKVKNDSISELEDIANTTNTSVQQQASQAISDIQSIIDEYTTKLNDETEDKINQVNEESDKVIKSIKGNNVVTKDETDGWQKYKLTEDSGLRITKSGIDPVELNAGYYLIYKMQNDPDGKNDNSRYVNVDVTEGADETKQILATISSTGETYKKNVHKGEDKGWKKIGQETTDTGWLPLTIKNGYKKSSTPDFEPSYRVIDNGNFKQVYVRLGVENLTNGKNVVATIPPEFVPNKIYSLGASTVAKIPPKVIIYNGDIEFYTNEADSYSSTDYIIYQNNWII</sequence>
<organism evidence="2">
    <name type="scientific">uncultured Caudovirales phage</name>
    <dbReference type="NCBI Taxonomy" id="2100421"/>
    <lineage>
        <taxon>Viruses</taxon>
        <taxon>Duplodnaviria</taxon>
        <taxon>Heunggongvirae</taxon>
        <taxon>Uroviricota</taxon>
        <taxon>Caudoviricetes</taxon>
        <taxon>Peduoviridae</taxon>
        <taxon>Maltschvirus</taxon>
        <taxon>Maltschvirus maltsch</taxon>
    </lineage>
</organism>
<feature type="domain" description="BppU N-terminal" evidence="1">
    <location>
        <begin position="18"/>
        <end position="160"/>
    </location>
</feature>
<gene>
    <name evidence="2" type="ORF">10F6_26</name>
</gene>
<dbReference type="EMBL" id="MF417937">
    <property type="protein sequence ID" value="ASN71955.1"/>
    <property type="molecule type" value="Genomic_DNA"/>
</dbReference>
<evidence type="ECO:0000313" key="2">
    <source>
        <dbReference type="EMBL" id="ASN71955.1"/>
    </source>
</evidence>
<evidence type="ECO:0000259" key="1">
    <source>
        <dbReference type="Pfam" id="PF10651"/>
    </source>
</evidence>
<accession>A0A2H4J9N1</accession>
<dbReference type="InterPro" id="IPR018913">
    <property type="entry name" value="BppU_N"/>
</dbReference>
<protein>
    <recommendedName>
        <fullName evidence="1">BppU N-terminal domain-containing protein</fullName>
    </recommendedName>
</protein>
<dbReference type="Pfam" id="PF10651">
    <property type="entry name" value="BppU_N"/>
    <property type="match status" value="1"/>
</dbReference>
<reference evidence="2" key="1">
    <citation type="submission" date="2017-06" db="EMBL/GenBank/DDBJ databases">
        <title>Novel phages from South African skin metaviromes.</title>
        <authorList>
            <person name="van Zyl L.J."/>
            <person name="Abrahams Y."/>
            <person name="Stander E.A."/>
            <person name="Kirby B.M."/>
            <person name="Clavaud C."/>
            <person name="Farcet C."/>
            <person name="Breton L."/>
            <person name="Trindade M.I."/>
        </authorList>
    </citation>
    <scope>NUCLEOTIDE SEQUENCE</scope>
</reference>